<evidence type="ECO:0000313" key="3">
    <source>
        <dbReference type="Proteomes" id="UP001152320"/>
    </source>
</evidence>
<dbReference type="Proteomes" id="UP001152320">
    <property type="component" value="Chromosome 12"/>
</dbReference>
<name>A0A9Q1BS97_HOLLE</name>
<proteinExistence type="predicted"/>
<feature type="transmembrane region" description="Helical" evidence="1">
    <location>
        <begin position="48"/>
        <end position="69"/>
    </location>
</feature>
<dbReference type="EMBL" id="JAIZAY010000012">
    <property type="protein sequence ID" value="KAJ8032223.1"/>
    <property type="molecule type" value="Genomic_DNA"/>
</dbReference>
<evidence type="ECO:0000256" key="1">
    <source>
        <dbReference type="SAM" id="Phobius"/>
    </source>
</evidence>
<organism evidence="2 3">
    <name type="scientific">Holothuria leucospilota</name>
    <name type="common">Black long sea cucumber</name>
    <name type="synonym">Mertensiothuria leucospilota</name>
    <dbReference type="NCBI Taxonomy" id="206669"/>
    <lineage>
        <taxon>Eukaryota</taxon>
        <taxon>Metazoa</taxon>
        <taxon>Echinodermata</taxon>
        <taxon>Eleutherozoa</taxon>
        <taxon>Echinozoa</taxon>
        <taxon>Holothuroidea</taxon>
        <taxon>Aspidochirotacea</taxon>
        <taxon>Aspidochirotida</taxon>
        <taxon>Holothuriidae</taxon>
        <taxon>Holothuria</taxon>
    </lineage>
</organism>
<accession>A0A9Q1BS97</accession>
<gene>
    <name evidence="2" type="ORF">HOLleu_25692</name>
</gene>
<keyword evidence="1" id="KW-0812">Transmembrane</keyword>
<protein>
    <submittedName>
        <fullName evidence="2">Uncharacterized protein</fullName>
    </submittedName>
</protein>
<reference evidence="2" key="1">
    <citation type="submission" date="2021-10" db="EMBL/GenBank/DDBJ databases">
        <title>Tropical sea cucumber genome reveals ecological adaptation and Cuvierian tubules defense mechanism.</title>
        <authorList>
            <person name="Chen T."/>
        </authorList>
    </citation>
    <scope>NUCLEOTIDE SEQUENCE</scope>
    <source>
        <strain evidence="2">Nanhai2018</strain>
        <tissue evidence="2">Muscle</tissue>
    </source>
</reference>
<keyword evidence="3" id="KW-1185">Reference proteome</keyword>
<comment type="caution">
    <text evidence="2">The sequence shown here is derived from an EMBL/GenBank/DDBJ whole genome shotgun (WGS) entry which is preliminary data.</text>
</comment>
<sequence length="83" mass="9364">MATTYQDYVFFQTTEMTSQNSDLRTGHHLTEGPSILSLPWEITATLDVLIIAAAMVVVSAIVVLLFLLYRYQRYVDGLHLRSG</sequence>
<dbReference type="AlphaFoldDB" id="A0A9Q1BS97"/>
<keyword evidence="1" id="KW-1133">Transmembrane helix</keyword>
<keyword evidence="1" id="KW-0472">Membrane</keyword>
<evidence type="ECO:0000313" key="2">
    <source>
        <dbReference type="EMBL" id="KAJ8032223.1"/>
    </source>
</evidence>